<name>A0ABT2AW14_9ACTN</name>
<sequence length="53" mass="5196">MSPGRCELRGTAAGAGGHQAIDVKAGRAGAGAAEAAERLVVRRSPRAESGPAP</sequence>
<accession>A0ABT2AW14</accession>
<keyword evidence="2" id="KW-1185">Reference proteome</keyword>
<reference evidence="1 2" key="1">
    <citation type="submission" date="2022-08" db="EMBL/GenBank/DDBJ databases">
        <authorList>
            <person name="Somphong A."/>
            <person name="Phongsopitanun W."/>
        </authorList>
    </citation>
    <scope>NUCLEOTIDE SEQUENCE [LARGE SCALE GENOMIC DNA]</scope>
    <source>
        <strain evidence="1 2">LP11</strain>
    </source>
</reference>
<dbReference type="RefSeq" id="WP_258776770.1">
    <property type="nucleotide sequence ID" value="NZ_JANUGP010000002.1"/>
</dbReference>
<dbReference type="Proteomes" id="UP001205612">
    <property type="component" value="Unassembled WGS sequence"/>
</dbReference>
<evidence type="ECO:0000313" key="2">
    <source>
        <dbReference type="Proteomes" id="UP001205612"/>
    </source>
</evidence>
<evidence type="ECO:0000313" key="1">
    <source>
        <dbReference type="EMBL" id="MCS0600445.1"/>
    </source>
</evidence>
<comment type="caution">
    <text evidence="1">The sequence shown here is derived from an EMBL/GenBank/DDBJ whole genome shotgun (WGS) entry which is preliminary data.</text>
</comment>
<proteinExistence type="predicted"/>
<protein>
    <submittedName>
        <fullName evidence="1">Uncharacterized protein</fullName>
    </submittedName>
</protein>
<dbReference type="EMBL" id="JANUGP010000002">
    <property type="protein sequence ID" value="MCS0600445.1"/>
    <property type="molecule type" value="Genomic_DNA"/>
</dbReference>
<gene>
    <name evidence="1" type="ORF">NX794_04245</name>
</gene>
<organism evidence="1 2">
    <name type="scientific">Streptomyces pyxinicus</name>
    <dbReference type="NCBI Taxonomy" id="2970331"/>
    <lineage>
        <taxon>Bacteria</taxon>
        <taxon>Bacillati</taxon>
        <taxon>Actinomycetota</taxon>
        <taxon>Actinomycetes</taxon>
        <taxon>Kitasatosporales</taxon>
        <taxon>Streptomycetaceae</taxon>
        <taxon>Streptomyces</taxon>
    </lineage>
</organism>